<keyword evidence="3" id="KW-1185">Reference proteome</keyword>
<feature type="compositionally biased region" description="Basic and acidic residues" evidence="1">
    <location>
        <begin position="154"/>
        <end position="166"/>
    </location>
</feature>
<feature type="region of interest" description="Disordered" evidence="1">
    <location>
        <begin position="1"/>
        <end position="218"/>
    </location>
</feature>
<dbReference type="EMBL" id="KQ085882">
    <property type="protein sequence ID" value="KLO20735.1"/>
    <property type="molecule type" value="Genomic_DNA"/>
</dbReference>
<name>A0A0H2S8X3_9AGAM</name>
<proteinExistence type="predicted"/>
<reference evidence="2 3" key="1">
    <citation type="submission" date="2015-04" db="EMBL/GenBank/DDBJ databases">
        <title>Complete genome sequence of Schizopora paradoxa KUC8140, a cosmopolitan wood degrader in East Asia.</title>
        <authorList>
            <consortium name="DOE Joint Genome Institute"/>
            <person name="Min B."/>
            <person name="Park H."/>
            <person name="Jang Y."/>
            <person name="Kim J.-J."/>
            <person name="Kim K.H."/>
            <person name="Pangilinan J."/>
            <person name="Lipzen A."/>
            <person name="Riley R."/>
            <person name="Grigoriev I.V."/>
            <person name="Spatafora J.W."/>
            <person name="Choi I.-G."/>
        </authorList>
    </citation>
    <scope>NUCLEOTIDE SEQUENCE [LARGE SCALE GENOMIC DNA]</scope>
    <source>
        <strain evidence="2 3">KUC8140</strain>
    </source>
</reference>
<dbReference type="AlphaFoldDB" id="A0A0H2S8X3"/>
<accession>A0A0H2S8X3</accession>
<protein>
    <submittedName>
        <fullName evidence="2">Uncharacterized protein</fullName>
    </submittedName>
</protein>
<sequence length="251" mass="27463">MFTASSRSQFIEQPSLVDDPSTLAFAGRDRHRPHGPRATLRRAQGSPSPLRAQDQQRQTETSVLGLQGLSPSWSADDNKRITQTPSTALSPRSLISDIDDPAFSTDPTSHPDHHYALESRASNAGDGRASRQPFVDPNDLCDDLPTYEESISSDQDRQERLNREMHSLSSENSNVVLTPASPSISFTPPEDEGTELPYLRDDTRNDGSPRPSPEPANLLESCLSPVLRLLNVDSQLPPVLQGPPSSIESMS</sequence>
<organism evidence="2 3">
    <name type="scientific">Schizopora paradoxa</name>
    <dbReference type="NCBI Taxonomy" id="27342"/>
    <lineage>
        <taxon>Eukaryota</taxon>
        <taxon>Fungi</taxon>
        <taxon>Dikarya</taxon>
        <taxon>Basidiomycota</taxon>
        <taxon>Agaricomycotina</taxon>
        <taxon>Agaricomycetes</taxon>
        <taxon>Hymenochaetales</taxon>
        <taxon>Schizoporaceae</taxon>
        <taxon>Schizopora</taxon>
    </lineage>
</organism>
<evidence type="ECO:0000313" key="2">
    <source>
        <dbReference type="EMBL" id="KLO20735.1"/>
    </source>
</evidence>
<feature type="compositionally biased region" description="Polar residues" evidence="1">
    <location>
        <begin position="1"/>
        <end position="12"/>
    </location>
</feature>
<feature type="compositionally biased region" description="Polar residues" evidence="1">
    <location>
        <begin position="167"/>
        <end position="186"/>
    </location>
</feature>
<evidence type="ECO:0000256" key="1">
    <source>
        <dbReference type="SAM" id="MobiDB-lite"/>
    </source>
</evidence>
<feature type="compositionally biased region" description="Basic and acidic residues" evidence="1">
    <location>
        <begin position="198"/>
        <end position="207"/>
    </location>
</feature>
<dbReference type="InParanoid" id="A0A0H2S8X3"/>
<gene>
    <name evidence="2" type="ORF">SCHPADRAFT_19865</name>
</gene>
<evidence type="ECO:0000313" key="3">
    <source>
        <dbReference type="Proteomes" id="UP000053477"/>
    </source>
</evidence>
<dbReference type="Proteomes" id="UP000053477">
    <property type="component" value="Unassembled WGS sequence"/>
</dbReference>
<feature type="compositionally biased region" description="Polar residues" evidence="1">
    <location>
        <begin position="53"/>
        <end position="90"/>
    </location>
</feature>